<reference evidence="3" key="1">
    <citation type="journal article" date="2023" name="PeerJ">
        <title>Selection and evaluation of lactic acid bacteria from chicken feces in Thailand as potential probiotics.</title>
        <authorList>
            <person name="Khurajog B."/>
            <person name="Disastra Y."/>
            <person name="Lawwyne L.D."/>
            <person name="Sirichokchatchawan W."/>
            <person name="Niyomtham W."/>
            <person name="Yindee J."/>
            <person name="Hampson D.J."/>
            <person name="Prapasarakul N."/>
        </authorList>
    </citation>
    <scope>NUCLEOTIDE SEQUENCE</scope>
    <source>
        <strain evidence="3">BF14</strain>
    </source>
</reference>
<dbReference type="PANTHER" id="PTHR34136">
    <property type="match status" value="1"/>
</dbReference>
<comment type="caution">
    <text evidence="3">The sequence shown here is derived from an EMBL/GenBank/DDBJ whole genome shotgun (WGS) entry which is preliminary data.</text>
</comment>
<dbReference type="GO" id="GO:0016758">
    <property type="term" value="F:hexosyltransferase activity"/>
    <property type="evidence" value="ECO:0007669"/>
    <property type="project" value="TreeGrafter"/>
</dbReference>
<dbReference type="EMBL" id="JAWJAX010000001">
    <property type="protein sequence ID" value="MDV2910504.1"/>
    <property type="molecule type" value="Genomic_DNA"/>
</dbReference>
<sequence length="248" mass="28600">MKRVNLFGISVDPLTTKQTVELVREKIVNKVPTHLLGMNADKVNGLGKDKQYDEIVKNADIINADGVSLIMAAKFLNKSIPERVAGIDLMQDLLEMAEKDGFSVYFLGAKHAVVSTLVDRMKGKYPQLQIVGYRDGYFGKDEWQNISNELKEAHPDLVFIGISSPTKEYLIDYFMKQGNNAIFMGVGGSFDVLSGYIKRAPKWVRKTNMEWMYRFLQEPKRLFKRYFFGNVKFLISMFREKFKWQKQV</sequence>
<evidence type="ECO:0000256" key="1">
    <source>
        <dbReference type="ARBA" id="ARBA00022676"/>
    </source>
</evidence>
<keyword evidence="1" id="KW-0328">Glycosyltransferase</keyword>
<dbReference type="RefSeq" id="WP_070366487.1">
    <property type="nucleotide sequence ID" value="NZ_CAKMBA010000003.1"/>
</dbReference>
<accession>A0AAW8YKZ8</accession>
<name>A0AAW8YKZ8_PEDAC</name>
<dbReference type="NCBIfam" id="TIGR00696">
    <property type="entry name" value="wecG_tagA_cpsF"/>
    <property type="match status" value="1"/>
</dbReference>
<dbReference type="CDD" id="cd06533">
    <property type="entry name" value="Glyco_transf_WecG_TagA"/>
    <property type="match status" value="1"/>
</dbReference>
<dbReference type="AlphaFoldDB" id="A0AAW8YKZ8"/>
<dbReference type="PANTHER" id="PTHR34136:SF1">
    <property type="entry name" value="UDP-N-ACETYL-D-MANNOSAMINURONIC ACID TRANSFERASE"/>
    <property type="match status" value="1"/>
</dbReference>
<dbReference type="Proteomes" id="UP001280415">
    <property type="component" value="Unassembled WGS sequence"/>
</dbReference>
<evidence type="ECO:0000256" key="2">
    <source>
        <dbReference type="ARBA" id="ARBA00022679"/>
    </source>
</evidence>
<reference evidence="3" key="2">
    <citation type="submission" date="2023-10" db="EMBL/GenBank/DDBJ databases">
        <authorList>
            <person name="Khurajog B."/>
        </authorList>
    </citation>
    <scope>NUCLEOTIDE SEQUENCE</scope>
    <source>
        <strain evidence="3">BF14</strain>
    </source>
</reference>
<evidence type="ECO:0000313" key="4">
    <source>
        <dbReference type="Proteomes" id="UP001280415"/>
    </source>
</evidence>
<dbReference type="Pfam" id="PF03808">
    <property type="entry name" value="Glyco_tran_WecG"/>
    <property type="match status" value="1"/>
</dbReference>
<evidence type="ECO:0000313" key="3">
    <source>
        <dbReference type="EMBL" id="MDV2910504.1"/>
    </source>
</evidence>
<organism evidence="3 4">
    <name type="scientific">Pediococcus acidilactici</name>
    <dbReference type="NCBI Taxonomy" id="1254"/>
    <lineage>
        <taxon>Bacteria</taxon>
        <taxon>Bacillati</taxon>
        <taxon>Bacillota</taxon>
        <taxon>Bacilli</taxon>
        <taxon>Lactobacillales</taxon>
        <taxon>Lactobacillaceae</taxon>
        <taxon>Pediococcus</taxon>
        <taxon>Pediococcus acidilactici group</taxon>
    </lineage>
</organism>
<dbReference type="InterPro" id="IPR004629">
    <property type="entry name" value="WecG_TagA_CpsF"/>
</dbReference>
<protein>
    <submittedName>
        <fullName evidence="3">WecB/TagA/CpsF family glycosyltransferase</fullName>
    </submittedName>
</protein>
<keyword evidence="2" id="KW-0808">Transferase</keyword>
<dbReference type="KEGG" id="paci:A4V11_06520"/>
<proteinExistence type="predicted"/>
<gene>
    <name evidence="3" type="ORF">R0H03_01280</name>
</gene>